<proteinExistence type="predicted"/>
<dbReference type="Proteomes" id="UP000521676">
    <property type="component" value="Unassembled WGS sequence"/>
</dbReference>
<evidence type="ECO:0000313" key="4">
    <source>
        <dbReference type="Proteomes" id="UP001431572"/>
    </source>
</evidence>
<accession>A0A8T7M1Y7</accession>
<gene>
    <name evidence="1" type="ORF">HXX08_03270</name>
    <name evidence="2" type="ORF">OZ401_000002</name>
</gene>
<dbReference type="Proteomes" id="UP001431572">
    <property type="component" value="Chromosome 1"/>
</dbReference>
<dbReference type="EMBL" id="CP128399">
    <property type="protein sequence ID" value="WJW66758.1"/>
    <property type="molecule type" value="Genomic_DNA"/>
</dbReference>
<reference evidence="1 3" key="1">
    <citation type="submission" date="2020-06" db="EMBL/GenBank/DDBJ databases">
        <title>Anoxygenic phototrophic Chloroflexota member uses a Type I reaction center.</title>
        <authorList>
            <person name="Tsuji J.M."/>
            <person name="Shaw N.A."/>
            <person name="Nagashima S."/>
            <person name="Venkiteswaran J."/>
            <person name="Schiff S.L."/>
            <person name="Hanada S."/>
            <person name="Tank M."/>
            <person name="Neufeld J.D."/>
        </authorList>
    </citation>
    <scope>NUCLEOTIDE SEQUENCE [LARGE SCALE GENOMIC DNA]</scope>
    <source>
        <strain evidence="1">L227-S17</strain>
    </source>
</reference>
<organism evidence="1 3">
    <name type="scientific">Candidatus Chlorohelix allophototropha</name>
    <dbReference type="NCBI Taxonomy" id="3003348"/>
    <lineage>
        <taxon>Bacteria</taxon>
        <taxon>Bacillati</taxon>
        <taxon>Chloroflexota</taxon>
        <taxon>Chloroflexia</taxon>
        <taxon>Candidatus Chloroheliales</taxon>
        <taxon>Candidatus Chloroheliaceae</taxon>
        <taxon>Candidatus Chlorohelix</taxon>
    </lineage>
</organism>
<reference evidence="2" key="2">
    <citation type="journal article" date="2024" name="Nature">
        <title>Anoxygenic phototroph of the Chloroflexota uses a type I reaction centre.</title>
        <authorList>
            <person name="Tsuji J.M."/>
            <person name="Shaw N.A."/>
            <person name="Nagashima S."/>
            <person name="Venkiteswaran J.J."/>
            <person name="Schiff S.L."/>
            <person name="Watanabe T."/>
            <person name="Fukui M."/>
            <person name="Hanada S."/>
            <person name="Tank M."/>
            <person name="Neufeld J.D."/>
        </authorList>
    </citation>
    <scope>NUCLEOTIDE SEQUENCE</scope>
    <source>
        <strain evidence="2">L227-S17</strain>
    </source>
</reference>
<keyword evidence="4" id="KW-1185">Reference proteome</keyword>
<protein>
    <submittedName>
        <fullName evidence="1">Uncharacterized protein</fullName>
    </submittedName>
</protein>
<evidence type="ECO:0000313" key="2">
    <source>
        <dbReference type="EMBL" id="WJW66758.1"/>
    </source>
</evidence>
<dbReference type="AlphaFoldDB" id="A0A8T7M1Y7"/>
<dbReference type="EMBL" id="JACATZ010000001">
    <property type="protein sequence ID" value="NWJ44876.1"/>
    <property type="molecule type" value="Genomic_DNA"/>
</dbReference>
<name>A0A8T7M1Y7_9CHLR</name>
<evidence type="ECO:0000313" key="1">
    <source>
        <dbReference type="EMBL" id="NWJ44876.1"/>
    </source>
</evidence>
<evidence type="ECO:0000313" key="3">
    <source>
        <dbReference type="Proteomes" id="UP000521676"/>
    </source>
</evidence>
<sequence>MKTMTLMRYTIIDSETTVSFLAPGNVLKALAAACSAKPAPTSLLALLENANKYDSGLQQYVLSSLEIFDQHLVQPEIKMDSRLEADLRDVLDNLNFPDQPVSISGSAFAGYADLLNLQQNSNPQRLTAHPVLRVLDDVTRNESLQPISAGLVIFNLRARRIIQVQNSFGLLQRSDRGRYFENGIPSERLFFYRLPIDWSLVP</sequence>